<proteinExistence type="predicted"/>
<dbReference type="PANTHER" id="PTHR11632:SF51">
    <property type="entry name" value="SUCCINATE DEHYDROGENASE [UBIQUINONE] FLAVOPROTEIN SUBUNIT, MITOCHONDRIAL"/>
    <property type="match status" value="1"/>
</dbReference>
<evidence type="ECO:0000313" key="6">
    <source>
        <dbReference type="EMBL" id="MDR7087654.1"/>
    </source>
</evidence>
<dbReference type="InterPro" id="IPR036188">
    <property type="entry name" value="FAD/NAD-bd_sf"/>
</dbReference>
<dbReference type="PANTHER" id="PTHR11632">
    <property type="entry name" value="SUCCINATE DEHYDROGENASE 2 FLAVOPROTEIN SUBUNIT"/>
    <property type="match status" value="1"/>
</dbReference>
<dbReference type="InterPro" id="IPR015939">
    <property type="entry name" value="Fum_Rdtase/Succ_DH_flav-like_C"/>
</dbReference>
<evidence type="ECO:0000313" key="7">
    <source>
        <dbReference type="Proteomes" id="UP001257739"/>
    </source>
</evidence>
<dbReference type="Gene3D" id="3.50.50.60">
    <property type="entry name" value="FAD/NAD(P)-binding domain"/>
    <property type="match status" value="1"/>
</dbReference>
<dbReference type="InterPro" id="IPR003953">
    <property type="entry name" value="FAD-dep_OxRdtase_2_FAD-bd"/>
</dbReference>
<dbReference type="Gene3D" id="3.90.700.10">
    <property type="entry name" value="Succinate dehydrogenase/fumarate reductase flavoprotein, catalytic domain"/>
    <property type="match status" value="1"/>
</dbReference>
<dbReference type="SUPFAM" id="SSF56425">
    <property type="entry name" value="Succinate dehydrogenase/fumarate reductase flavoprotein, catalytic domain"/>
    <property type="match status" value="1"/>
</dbReference>
<dbReference type="Pfam" id="PF00890">
    <property type="entry name" value="FAD_binding_2"/>
    <property type="match status" value="1"/>
</dbReference>
<feature type="domain" description="FAD-dependent oxidoreductase 2 FAD-binding" evidence="4">
    <location>
        <begin position="11"/>
        <end position="434"/>
    </location>
</feature>
<name>A0ABU1UR40_9ACTN</name>
<dbReference type="Pfam" id="PF02910">
    <property type="entry name" value="Succ_DH_flav_C"/>
    <property type="match status" value="1"/>
</dbReference>
<protein>
    <submittedName>
        <fullName evidence="6">Succinate dehydrogenase / fumarate reductase flavoprotein subunit</fullName>
        <ecNumber evidence="6">1.3.5.1</ecNumber>
    </submittedName>
</protein>
<dbReference type="InterPro" id="IPR027477">
    <property type="entry name" value="Succ_DH/fumarate_Rdtase_cat_sf"/>
</dbReference>
<dbReference type="PRINTS" id="PR00368">
    <property type="entry name" value="FADPNR"/>
</dbReference>
<gene>
    <name evidence="6" type="ORF">J2X11_002493</name>
</gene>
<sequence length="636" mass="69633">MTADIETHTYDVVIIGAGGAGLRAAIEARVSGKKTAIISKSLFGKAHTVMAEGGCAAAMGNANSNDNWMVHFGDTMRGGKFLNNWRMAELHAKEAPDRVWELETYGALFDRTADGRISQRNFGGHSYPRLAHVGDRTGLELIRTLQQKIVSLQQEDFRNTGDYEANIKVYDETTIVDLLKDGDKISGAVAYQRESGRHLLFEAPAIVMATGGIGKSYKVTSNSWEYTGDGHALALRAGASLINMEFLQFHPTGMVWPPSVKGILVTESVRGDGGILTNSEGKRFMFDYIADVFKDLYATTPEEGDRWYTDPDNNRRPPELLPRDEVARAINSEVKAGRGTPHGGVYLTVAGRTEVGLTTEAILKKLPSMHHQFKELADVDITKEAMEVGPTCHYVMGGIEVDPDTGAASVPGLFAAGECSGGMHGSNRLGGNSLSDLLVFGKRAGAGAAEYVDKLGKDRPVVSDAAVKEARDRSVAPFGDGGQEGAENPYTIHQELQQSMNDLVGIIRKAEEVEEAQGKIDELRERAKHMVVEGHRQFNPGWHLALDLRNMLLVSECVAKAALIRTESRGGHTREDHPVMNAEWRHKLLVCNIKDDGSVDVQEKEQIPLREDLLDLFEMSELKKYFTEAELAGRNS</sequence>
<evidence type="ECO:0000256" key="3">
    <source>
        <dbReference type="SAM" id="Coils"/>
    </source>
</evidence>
<accession>A0ABU1UR40</accession>
<feature type="coiled-coil region" evidence="3">
    <location>
        <begin position="506"/>
        <end position="533"/>
    </location>
</feature>
<dbReference type="GO" id="GO:0008177">
    <property type="term" value="F:succinate dehydrogenase (quinone) activity"/>
    <property type="evidence" value="ECO:0007669"/>
    <property type="project" value="UniProtKB-EC"/>
</dbReference>
<dbReference type="Proteomes" id="UP001257739">
    <property type="component" value="Unassembled WGS sequence"/>
</dbReference>
<evidence type="ECO:0000256" key="2">
    <source>
        <dbReference type="ARBA" id="ARBA00023002"/>
    </source>
</evidence>
<comment type="caution">
    <text evidence="6">The sequence shown here is derived from an EMBL/GenBank/DDBJ whole genome shotgun (WGS) entry which is preliminary data.</text>
</comment>
<keyword evidence="3" id="KW-0175">Coiled coil</keyword>
<evidence type="ECO:0000259" key="5">
    <source>
        <dbReference type="Pfam" id="PF02910"/>
    </source>
</evidence>
<evidence type="ECO:0000256" key="1">
    <source>
        <dbReference type="ARBA" id="ARBA00022630"/>
    </source>
</evidence>
<evidence type="ECO:0000259" key="4">
    <source>
        <dbReference type="Pfam" id="PF00890"/>
    </source>
</evidence>
<dbReference type="InterPro" id="IPR030664">
    <property type="entry name" value="SdhA/FrdA/AprA"/>
</dbReference>
<dbReference type="SUPFAM" id="SSF51905">
    <property type="entry name" value="FAD/NAD(P)-binding domain"/>
    <property type="match status" value="1"/>
</dbReference>
<dbReference type="NCBIfam" id="NF005866">
    <property type="entry name" value="PRK07803.1"/>
    <property type="match status" value="1"/>
</dbReference>
<reference evidence="6 7" key="1">
    <citation type="submission" date="2023-07" db="EMBL/GenBank/DDBJ databases">
        <title>Sorghum-associated microbial communities from plants grown in Nebraska, USA.</title>
        <authorList>
            <person name="Schachtman D."/>
        </authorList>
    </citation>
    <scope>NUCLEOTIDE SEQUENCE [LARGE SCALE GENOMIC DNA]</scope>
    <source>
        <strain evidence="6 7">BE248</strain>
    </source>
</reference>
<feature type="domain" description="Fumarate reductase/succinate dehydrogenase flavoprotein-like C-terminal" evidence="5">
    <location>
        <begin position="493"/>
        <end position="603"/>
    </location>
</feature>
<dbReference type="RefSeq" id="WP_309971601.1">
    <property type="nucleotide sequence ID" value="NZ_JAVDWH010000001.1"/>
</dbReference>
<organism evidence="6 7">
    <name type="scientific">Aeromicrobium panaciterrae</name>
    <dbReference type="NCBI Taxonomy" id="363861"/>
    <lineage>
        <taxon>Bacteria</taxon>
        <taxon>Bacillati</taxon>
        <taxon>Actinomycetota</taxon>
        <taxon>Actinomycetes</taxon>
        <taxon>Propionibacteriales</taxon>
        <taxon>Nocardioidaceae</taxon>
        <taxon>Aeromicrobium</taxon>
    </lineage>
</organism>
<dbReference type="EMBL" id="JAVDWH010000001">
    <property type="protein sequence ID" value="MDR7087654.1"/>
    <property type="molecule type" value="Genomic_DNA"/>
</dbReference>
<dbReference type="InterPro" id="IPR037099">
    <property type="entry name" value="Fum_R/Succ_DH_flav-like_C_sf"/>
</dbReference>
<dbReference type="EC" id="1.3.5.1" evidence="6"/>
<dbReference type="PIRSF" id="PIRSF000171">
    <property type="entry name" value="SDHA_APRA_LASPO"/>
    <property type="match status" value="1"/>
</dbReference>
<keyword evidence="2 6" id="KW-0560">Oxidoreductase</keyword>
<keyword evidence="7" id="KW-1185">Reference proteome</keyword>
<keyword evidence="1" id="KW-0285">Flavoprotein</keyword>
<dbReference type="SUPFAM" id="SSF46977">
    <property type="entry name" value="Succinate dehydrogenase/fumarate reductase flavoprotein C-terminal domain"/>
    <property type="match status" value="1"/>
</dbReference>
<dbReference type="Gene3D" id="1.20.58.100">
    <property type="entry name" value="Fumarate reductase/succinate dehydrogenase flavoprotein-like, C-terminal domain"/>
    <property type="match status" value="1"/>
</dbReference>